<dbReference type="PANTHER" id="PTHR41299">
    <property type="entry name" value="THIAMINE PYROPHOSPHOKINASE"/>
    <property type="match status" value="1"/>
</dbReference>
<evidence type="ECO:0000256" key="3">
    <source>
        <dbReference type="ARBA" id="ARBA00022777"/>
    </source>
</evidence>
<dbReference type="GO" id="GO:0005524">
    <property type="term" value="F:ATP binding"/>
    <property type="evidence" value="ECO:0007669"/>
    <property type="project" value="UniProtKB-KW"/>
</dbReference>
<keyword evidence="2" id="KW-0547">Nucleotide-binding</keyword>
<dbReference type="Gene3D" id="3.40.50.10240">
    <property type="entry name" value="Thiamin pyrophosphokinase, catalytic domain"/>
    <property type="match status" value="1"/>
</dbReference>
<dbReference type="CDD" id="cd07995">
    <property type="entry name" value="TPK"/>
    <property type="match status" value="1"/>
</dbReference>
<evidence type="ECO:0000256" key="4">
    <source>
        <dbReference type="ARBA" id="ARBA00022840"/>
    </source>
</evidence>
<sequence length="213" mass="24543">MKKAVIFLNLEDINYKYLEKYKAEKIDIFCADGGAKIAYKLNIIPKMILGDFDSLSGEILNYYIEKGVEIKRYNPDKDKTDTEILLKIIYKFYDEIILEGAIGGRVDHTLVNINLLNKFKNIVINNQNEELRMITKREEIYKIKNRIGDIFSIIPFSEEIVITLNGFKYNIENKKIKKGDSLGISNLIIEKSASIKMEKGKALAVVSKIEHKK</sequence>
<dbReference type="GO" id="GO:0006772">
    <property type="term" value="P:thiamine metabolic process"/>
    <property type="evidence" value="ECO:0007669"/>
    <property type="project" value="UniProtKB-UniRule"/>
</dbReference>
<keyword evidence="8" id="KW-1185">Reference proteome</keyword>
<proteinExistence type="predicted"/>
<keyword evidence="1" id="KW-0808">Transferase</keyword>
<dbReference type="InterPro" id="IPR036759">
    <property type="entry name" value="TPK_catalytic_sf"/>
</dbReference>
<dbReference type="EMBL" id="AP027059">
    <property type="protein sequence ID" value="BDU50864.1"/>
    <property type="molecule type" value="Genomic_DNA"/>
</dbReference>
<dbReference type="Pfam" id="PF04263">
    <property type="entry name" value="TPK_catalytic"/>
    <property type="match status" value="1"/>
</dbReference>
<dbReference type="SMART" id="SM00983">
    <property type="entry name" value="TPK_B1_binding"/>
    <property type="match status" value="1"/>
</dbReference>
<organism evidence="7 8">
    <name type="scientific">Haliovirga abyssi</name>
    <dbReference type="NCBI Taxonomy" id="2996794"/>
    <lineage>
        <taxon>Bacteria</taxon>
        <taxon>Fusobacteriati</taxon>
        <taxon>Fusobacteriota</taxon>
        <taxon>Fusobacteriia</taxon>
        <taxon>Fusobacteriales</taxon>
        <taxon>Haliovirgaceae</taxon>
        <taxon>Haliovirga</taxon>
    </lineage>
</organism>
<dbReference type="InterPro" id="IPR007373">
    <property type="entry name" value="Thiamin_PyroPKinase_B1-bd"/>
</dbReference>
<dbReference type="SUPFAM" id="SSF63862">
    <property type="entry name" value="Thiamin pyrophosphokinase, substrate-binding domain"/>
    <property type="match status" value="1"/>
</dbReference>
<dbReference type="GO" id="GO:0016301">
    <property type="term" value="F:kinase activity"/>
    <property type="evidence" value="ECO:0007669"/>
    <property type="project" value="UniProtKB-KW"/>
</dbReference>
<evidence type="ECO:0000313" key="8">
    <source>
        <dbReference type="Proteomes" id="UP001321582"/>
    </source>
</evidence>
<dbReference type="KEGG" id="haby:HLVA_14330"/>
<dbReference type="GO" id="GO:0030975">
    <property type="term" value="F:thiamine binding"/>
    <property type="evidence" value="ECO:0007669"/>
    <property type="project" value="InterPro"/>
</dbReference>
<keyword evidence="4" id="KW-0067">ATP-binding</keyword>
<dbReference type="InterPro" id="IPR053149">
    <property type="entry name" value="TPK"/>
</dbReference>
<dbReference type="AlphaFoldDB" id="A0AAU9DJ98"/>
<dbReference type="InterPro" id="IPR007371">
    <property type="entry name" value="TPK_catalytic"/>
</dbReference>
<dbReference type="GO" id="GO:0009229">
    <property type="term" value="P:thiamine diphosphate biosynthetic process"/>
    <property type="evidence" value="ECO:0007669"/>
    <property type="project" value="InterPro"/>
</dbReference>
<gene>
    <name evidence="7" type="ORF">HLVA_14330</name>
</gene>
<evidence type="ECO:0000256" key="2">
    <source>
        <dbReference type="ARBA" id="ARBA00022741"/>
    </source>
</evidence>
<dbReference type="EC" id="2.7.6.2" evidence="5"/>
<dbReference type="GO" id="GO:0004788">
    <property type="term" value="F:thiamine diphosphokinase activity"/>
    <property type="evidence" value="ECO:0007669"/>
    <property type="project" value="UniProtKB-UniRule"/>
</dbReference>
<dbReference type="Pfam" id="PF04265">
    <property type="entry name" value="TPK_B1_binding"/>
    <property type="match status" value="1"/>
</dbReference>
<dbReference type="Proteomes" id="UP001321582">
    <property type="component" value="Chromosome"/>
</dbReference>
<dbReference type="SUPFAM" id="SSF63999">
    <property type="entry name" value="Thiamin pyrophosphokinase, catalytic domain"/>
    <property type="match status" value="1"/>
</dbReference>
<evidence type="ECO:0000259" key="6">
    <source>
        <dbReference type="SMART" id="SM00983"/>
    </source>
</evidence>
<keyword evidence="3" id="KW-0418">Kinase</keyword>
<evidence type="ECO:0000256" key="1">
    <source>
        <dbReference type="ARBA" id="ARBA00022679"/>
    </source>
</evidence>
<dbReference type="NCBIfam" id="TIGR01378">
    <property type="entry name" value="thi_PPkinase"/>
    <property type="match status" value="1"/>
</dbReference>
<dbReference type="PANTHER" id="PTHR41299:SF1">
    <property type="entry name" value="THIAMINE PYROPHOSPHOKINASE"/>
    <property type="match status" value="1"/>
</dbReference>
<dbReference type="InterPro" id="IPR006282">
    <property type="entry name" value="Thi_PPkinase"/>
</dbReference>
<evidence type="ECO:0000313" key="7">
    <source>
        <dbReference type="EMBL" id="BDU50864.1"/>
    </source>
</evidence>
<reference evidence="7 8" key="1">
    <citation type="submission" date="2022-11" db="EMBL/GenBank/DDBJ databases">
        <title>Haliovirga abyssi gen. nov., sp. nov., a mesophilic fermentative bacterium isolated from the Iheya North hydrothermal field and the proposal of Haliovirgaceae fam. nov.</title>
        <authorList>
            <person name="Miyazaki U."/>
            <person name="Tame A."/>
            <person name="Miyazaki J."/>
            <person name="Takai K."/>
            <person name="Sawayama S."/>
            <person name="Kitajima M."/>
            <person name="Okamoto A."/>
            <person name="Nakagawa S."/>
        </authorList>
    </citation>
    <scope>NUCLEOTIDE SEQUENCE [LARGE SCALE GENOMIC DNA]</scope>
    <source>
        <strain evidence="7 8">IC12</strain>
    </source>
</reference>
<evidence type="ECO:0000256" key="5">
    <source>
        <dbReference type="NCBIfam" id="TIGR01378"/>
    </source>
</evidence>
<protein>
    <recommendedName>
        <fullName evidence="5">Thiamine diphosphokinase</fullName>
        <ecNumber evidence="5">2.7.6.2</ecNumber>
    </recommendedName>
</protein>
<feature type="domain" description="Thiamin pyrophosphokinase thiamin-binding" evidence="6">
    <location>
        <begin position="138"/>
        <end position="203"/>
    </location>
</feature>
<dbReference type="InterPro" id="IPR036371">
    <property type="entry name" value="TPK_B1-bd_sf"/>
</dbReference>
<name>A0AAU9DJ98_9FUSO</name>
<dbReference type="RefSeq" id="WP_307903714.1">
    <property type="nucleotide sequence ID" value="NZ_AP027059.1"/>
</dbReference>
<accession>A0AAU9DJ98</accession>